<evidence type="ECO:0000256" key="5">
    <source>
        <dbReference type="RuleBase" id="RU361279"/>
    </source>
</evidence>
<dbReference type="Gene3D" id="3.40.50.10420">
    <property type="entry name" value="NagB/RpiA/CoA transferase-like"/>
    <property type="match status" value="1"/>
</dbReference>
<keyword evidence="7" id="KW-0436">Ligase</keyword>
<reference evidence="7 8" key="1">
    <citation type="submission" date="2017-02" db="EMBL/GenBank/DDBJ databases">
        <title>Draft genome sequence of Moraxella lincolnii CCUG 9405T type strain.</title>
        <authorList>
            <person name="Salva-Serra F."/>
            <person name="Engstrom-Jakobsson H."/>
            <person name="Thorell K."/>
            <person name="Jaen-Luchoro D."/>
            <person name="Gonzales-Siles L."/>
            <person name="Karlsson R."/>
            <person name="Yazdan S."/>
            <person name="Boulund F."/>
            <person name="Johnning A."/>
            <person name="Engstrand L."/>
            <person name="Kristiansson E."/>
            <person name="Moore E."/>
        </authorList>
    </citation>
    <scope>NUCLEOTIDE SEQUENCE [LARGE SCALE GENOMIC DNA]</scope>
    <source>
        <strain evidence="7 8">CCUG 9405</strain>
    </source>
</reference>
<dbReference type="STRING" id="90241.B0682_06140"/>
<keyword evidence="3 4" id="KW-0067">ATP-binding</keyword>
<dbReference type="PANTHER" id="PTHR23407:SF1">
    <property type="entry name" value="5-FORMYLTETRAHYDROFOLATE CYCLO-LIGASE"/>
    <property type="match status" value="1"/>
</dbReference>
<accession>A0A1T0CED1</accession>
<evidence type="ECO:0000256" key="3">
    <source>
        <dbReference type="ARBA" id="ARBA00022840"/>
    </source>
</evidence>
<dbReference type="EMBL" id="MUYT01000007">
    <property type="protein sequence ID" value="OOS20707.1"/>
    <property type="molecule type" value="Genomic_DNA"/>
</dbReference>
<dbReference type="Proteomes" id="UP000191094">
    <property type="component" value="Unassembled WGS sequence"/>
</dbReference>
<dbReference type="GO" id="GO:0035999">
    <property type="term" value="P:tetrahydrofolate interconversion"/>
    <property type="evidence" value="ECO:0007669"/>
    <property type="project" value="TreeGrafter"/>
</dbReference>
<evidence type="ECO:0000313" key="7">
    <source>
        <dbReference type="EMBL" id="OOS20707.1"/>
    </source>
</evidence>
<dbReference type="PANTHER" id="PTHR23407">
    <property type="entry name" value="ATPASE INHIBITOR/5-FORMYLTETRAHYDROFOLATE CYCLO-LIGASE"/>
    <property type="match status" value="1"/>
</dbReference>
<feature type="region of interest" description="Disordered" evidence="6">
    <location>
        <begin position="1"/>
        <end position="21"/>
    </location>
</feature>
<evidence type="ECO:0000256" key="4">
    <source>
        <dbReference type="PIRSR" id="PIRSR006806-1"/>
    </source>
</evidence>
<dbReference type="PIRSF" id="PIRSF006806">
    <property type="entry name" value="FTHF_cligase"/>
    <property type="match status" value="1"/>
</dbReference>
<dbReference type="InterPro" id="IPR024185">
    <property type="entry name" value="FTHF_cligase-like_sf"/>
</dbReference>
<dbReference type="InterPro" id="IPR002698">
    <property type="entry name" value="FTHF_cligase"/>
</dbReference>
<dbReference type="GO" id="GO:0005524">
    <property type="term" value="F:ATP binding"/>
    <property type="evidence" value="ECO:0007669"/>
    <property type="project" value="UniProtKB-KW"/>
</dbReference>
<keyword evidence="8" id="KW-1185">Reference proteome</keyword>
<dbReference type="EC" id="6.3.3.2" evidence="5"/>
<comment type="similarity">
    <text evidence="1 5">Belongs to the 5-formyltetrahydrofolate cyclo-ligase family.</text>
</comment>
<dbReference type="AlphaFoldDB" id="A0A1T0CED1"/>
<proteinExistence type="inferred from homology"/>
<gene>
    <name evidence="7" type="ORF">B0682_06140</name>
</gene>
<dbReference type="Pfam" id="PF01812">
    <property type="entry name" value="5-FTHF_cyc-lig"/>
    <property type="match status" value="1"/>
</dbReference>
<feature type="binding site" evidence="4">
    <location>
        <begin position="169"/>
        <end position="177"/>
    </location>
    <ligand>
        <name>ATP</name>
        <dbReference type="ChEBI" id="CHEBI:30616"/>
    </ligand>
</feature>
<keyword evidence="2 4" id="KW-0547">Nucleotide-binding</keyword>
<dbReference type="OrthoDB" id="9801938at2"/>
<comment type="cofactor">
    <cofactor evidence="5">
        <name>Mg(2+)</name>
        <dbReference type="ChEBI" id="CHEBI:18420"/>
    </cofactor>
</comment>
<comment type="caution">
    <text evidence="7">The sequence shown here is derived from an EMBL/GenBank/DDBJ whole genome shotgun (WGS) entry which is preliminary data.</text>
</comment>
<dbReference type="InterPro" id="IPR037171">
    <property type="entry name" value="NagB/RpiA_transferase-like"/>
</dbReference>
<dbReference type="RefSeq" id="WP_143823305.1">
    <property type="nucleotide sequence ID" value="NZ_CP147511.1"/>
</dbReference>
<protein>
    <recommendedName>
        <fullName evidence="5">5-formyltetrahydrofolate cyclo-ligase</fullName>
        <ecNumber evidence="5">6.3.3.2</ecNumber>
    </recommendedName>
</protein>
<dbReference type="GO" id="GO:0030272">
    <property type="term" value="F:5-formyltetrahydrofolate cyclo-ligase activity"/>
    <property type="evidence" value="ECO:0007669"/>
    <property type="project" value="UniProtKB-EC"/>
</dbReference>
<feature type="binding site" evidence="4">
    <location>
        <position position="77"/>
    </location>
    <ligand>
        <name>substrate</name>
    </ligand>
</feature>
<dbReference type="GO" id="GO:0046872">
    <property type="term" value="F:metal ion binding"/>
    <property type="evidence" value="ECO:0007669"/>
    <property type="project" value="UniProtKB-KW"/>
</dbReference>
<evidence type="ECO:0000313" key="8">
    <source>
        <dbReference type="Proteomes" id="UP000191094"/>
    </source>
</evidence>
<keyword evidence="5" id="KW-0479">Metal-binding</keyword>
<dbReference type="GO" id="GO:0009396">
    <property type="term" value="P:folic acid-containing compound biosynthetic process"/>
    <property type="evidence" value="ECO:0007669"/>
    <property type="project" value="TreeGrafter"/>
</dbReference>
<evidence type="ECO:0000256" key="6">
    <source>
        <dbReference type="SAM" id="MobiDB-lite"/>
    </source>
</evidence>
<dbReference type="NCBIfam" id="TIGR02727">
    <property type="entry name" value="MTHFS_bact"/>
    <property type="match status" value="1"/>
</dbReference>
<sequence length="230" mass="26180">MNDNIDNSSIDNNNIDNDSMNNTIAPILRRQMGKQRRQLSSHQRQHAAAHASLWLHKLTTRLPKNARVGIYYDGFGEMPTQPLLAWCQRHGFRAFLPIVGSWGQTPPSSVFNPYKRLRFTPIASSRLINIPTYRHKLGMQQQHGQYLLEAHQLDVLFCPLVAVNKVGTRMGMGGGYYDATLSKSHRLQLPKPLIIGWCYDFQVVDALPKKPWDVPMDMVVTPSGIRWGSF</sequence>
<dbReference type="SUPFAM" id="SSF100950">
    <property type="entry name" value="NagB/RpiA/CoA transferase-like"/>
    <property type="match status" value="1"/>
</dbReference>
<evidence type="ECO:0000256" key="2">
    <source>
        <dbReference type="ARBA" id="ARBA00022741"/>
    </source>
</evidence>
<keyword evidence="5" id="KW-0460">Magnesium</keyword>
<organism evidence="7 8">
    <name type="scientific">Lwoffella lincolnii</name>
    <dbReference type="NCBI Taxonomy" id="90241"/>
    <lineage>
        <taxon>Bacteria</taxon>
        <taxon>Pseudomonadati</taxon>
        <taxon>Pseudomonadota</taxon>
        <taxon>Gammaproteobacteria</taxon>
        <taxon>Moraxellales</taxon>
        <taxon>Moraxellaceae</taxon>
        <taxon>Lwoffella</taxon>
    </lineage>
</organism>
<comment type="catalytic activity">
    <reaction evidence="5">
        <text>(6S)-5-formyl-5,6,7,8-tetrahydrofolate + ATP = (6R)-5,10-methenyltetrahydrofolate + ADP + phosphate</text>
        <dbReference type="Rhea" id="RHEA:10488"/>
        <dbReference type="ChEBI" id="CHEBI:30616"/>
        <dbReference type="ChEBI" id="CHEBI:43474"/>
        <dbReference type="ChEBI" id="CHEBI:57455"/>
        <dbReference type="ChEBI" id="CHEBI:57457"/>
        <dbReference type="ChEBI" id="CHEBI:456216"/>
        <dbReference type="EC" id="6.3.3.2"/>
    </reaction>
</comment>
<name>A0A1T0CED1_9GAMM</name>
<evidence type="ECO:0000256" key="1">
    <source>
        <dbReference type="ARBA" id="ARBA00010638"/>
    </source>
</evidence>